<comment type="caution">
    <text evidence="2">The sequence shown here is derived from an EMBL/GenBank/DDBJ whole genome shotgun (WGS) entry which is preliminary data.</text>
</comment>
<sequence length="83" mass="9073">MNSRCLAQWSACALSCCPALLLRARDPKDAVGKLHAPCNYNCNCSERDALPSGQHTRCPNCPALLLRARDPKDAVRKLHAPCN</sequence>
<gene>
    <name evidence="2" type="ORF">CEXT_552531</name>
</gene>
<feature type="chain" id="PRO_5043416691" description="Secreted protein" evidence="1">
    <location>
        <begin position="25"/>
        <end position="83"/>
    </location>
</feature>
<keyword evidence="1" id="KW-0732">Signal</keyword>
<keyword evidence="3" id="KW-1185">Reference proteome</keyword>
<name>A0AAV4YCS2_CAEEX</name>
<organism evidence="2 3">
    <name type="scientific">Caerostris extrusa</name>
    <name type="common">Bark spider</name>
    <name type="synonym">Caerostris bankana</name>
    <dbReference type="NCBI Taxonomy" id="172846"/>
    <lineage>
        <taxon>Eukaryota</taxon>
        <taxon>Metazoa</taxon>
        <taxon>Ecdysozoa</taxon>
        <taxon>Arthropoda</taxon>
        <taxon>Chelicerata</taxon>
        <taxon>Arachnida</taxon>
        <taxon>Araneae</taxon>
        <taxon>Araneomorphae</taxon>
        <taxon>Entelegynae</taxon>
        <taxon>Araneoidea</taxon>
        <taxon>Araneidae</taxon>
        <taxon>Caerostris</taxon>
    </lineage>
</organism>
<proteinExistence type="predicted"/>
<feature type="signal peptide" evidence="1">
    <location>
        <begin position="1"/>
        <end position="24"/>
    </location>
</feature>
<protein>
    <recommendedName>
        <fullName evidence="4">Secreted protein</fullName>
    </recommendedName>
</protein>
<dbReference type="EMBL" id="BPLR01001714">
    <property type="protein sequence ID" value="GIZ04289.1"/>
    <property type="molecule type" value="Genomic_DNA"/>
</dbReference>
<evidence type="ECO:0000256" key="1">
    <source>
        <dbReference type="SAM" id="SignalP"/>
    </source>
</evidence>
<reference evidence="2 3" key="1">
    <citation type="submission" date="2021-06" db="EMBL/GenBank/DDBJ databases">
        <title>Caerostris extrusa draft genome.</title>
        <authorList>
            <person name="Kono N."/>
            <person name="Arakawa K."/>
        </authorList>
    </citation>
    <scope>NUCLEOTIDE SEQUENCE [LARGE SCALE GENOMIC DNA]</scope>
</reference>
<evidence type="ECO:0000313" key="3">
    <source>
        <dbReference type="Proteomes" id="UP001054945"/>
    </source>
</evidence>
<evidence type="ECO:0008006" key="4">
    <source>
        <dbReference type="Google" id="ProtNLM"/>
    </source>
</evidence>
<accession>A0AAV4YCS2</accession>
<dbReference type="Proteomes" id="UP001054945">
    <property type="component" value="Unassembled WGS sequence"/>
</dbReference>
<evidence type="ECO:0000313" key="2">
    <source>
        <dbReference type="EMBL" id="GIZ04289.1"/>
    </source>
</evidence>
<dbReference type="AlphaFoldDB" id="A0AAV4YCS2"/>